<evidence type="ECO:0008006" key="10">
    <source>
        <dbReference type="Google" id="ProtNLM"/>
    </source>
</evidence>
<feature type="transmembrane region" description="Helical" evidence="7">
    <location>
        <begin position="296"/>
        <end position="313"/>
    </location>
</feature>
<keyword evidence="2" id="KW-0813">Transport</keyword>
<proteinExistence type="predicted"/>
<feature type="transmembrane region" description="Helical" evidence="7">
    <location>
        <begin position="7"/>
        <end position="31"/>
    </location>
</feature>
<feature type="transmembrane region" description="Helical" evidence="7">
    <location>
        <begin position="131"/>
        <end position="152"/>
    </location>
</feature>
<evidence type="ECO:0000256" key="4">
    <source>
        <dbReference type="ARBA" id="ARBA00022692"/>
    </source>
</evidence>
<feature type="transmembrane region" description="Helical" evidence="7">
    <location>
        <begin position="199"/>
        <end position="215"/>
    </location>
</feature>
<feature type="transmembrane region" description="Helical" evidence="7">
    <location>
        <begin position="235"/>
        <end position="256"/>
    </location>
</feature>
<feature type="transmembrane region" description="Helical" evidence="7">
    <location>
        <begin position="68"/>
        <end position="86"/>
    </location>
</feature>
<evidence type="ECO:0000256" key="6">
    <source>
        <dbReference type="ARBA" id="ARBA00023136"/>
    </source>
</evidence>
<feature type="transmembrane region" description="Helical" evidence="7">
    <location>
        <begin position="43"/>
        <end position="61"/>
    </location>
</feature>
<keyword evidence="6 7" id="KW-0472">Membrane</keyword>
<reference evidence="8" key="1">
    <citation type="journal article" date="2015" name="PeerJ">
        <title>First genomic representation of candidate bacterial phylum KSB3 points to enhanced environmental sensing as a trigger of wastewater bulking.</title>
        <authorList>
            <person name="Sekiguchi Y."/>
            <person name="Ohashi A."/>
            <person name="Parks D.H."/>
            <person name="Yamauchi T."/>
            <person name="Tyson G.W."/>
            <person name="Hugenholtz P."/>
        </authorList>
    </citation>
    <scope>NUCLEOTIDE SEQUENCE [LARGE SCALE GENOMIC DNA]</scope>
</reference>
<keyword evidence="3" id="KW-1003">Cell membrane</keyword>
<keyword evidence="5 7" id="KW-1133">Transmembrane helix</keyword>
<evidence type="ECO:0000256" key="3">
    <source>
        <dbReference type="ARBA" id="ARBA00022475"/>
    </source>
</evidence>
<keyword evidence="4 7" id="KW-0812">Transmembrane</keyword>
<feature type="transmembrane region" description="Helical" evidence="7">
    <location>
        <begin position="353"/>
        <end position="373"/>
    </location>
</feature>
<dbReference type="HOGENOM" id="CLU_726960_0_0_0"/>
<protein>
    <recommendedName>
        <fullName evidence="10">Major facilitator superfamily MFS_1</fullName>
    </recommendedName>
</protein>
<dbReference type="InterPro" id="IPR050171">
    <property type="entry name" value="MFS_Transporters"/>
</dbReference>
<sequence>MPNTAFPYFLFVITAYSFLSRLVGFFMPIYFQELGFTGVQIGAYYSVSSLAALLLSLPMGVSSDRKPLTSIFMFSFFLISLSYLGFMISRSFYVFCLFALIGSFGNRFYAIAQNTMFFKLSGAENQRQTGIFILLTMSAAGFGMMSGGLLIATFHFRVVFLMMMAGYFIFIALAYFLPNTETVVIQLAEYRKTVFTPKALSLIAVFMLSSSHWGAESVSYGPFLKEVLRLNFTQIGLFTGLGLIAVGLGAYGGVWLLREGWITDLRTLFLIGLICAGTCHILMTIPNVYWSFCFRAIHEIGDGFVLVMFYHGIARTFQIDRIGGCAAVITLGQSASSFASGIAFGYISQRFGHQWSLIISGLVLLLAAAFLYGNRRENRV</sequence>
<evidence type="ECO:0000256" key="2">
    <source>
        <dbReference type="ARBA" id="ARBA00022448"/>
    </source>
</evidence>
<evidence type="ECO:0000313" key="8">
    <source>
        <dbReference type="EMBL" id="GAK53952.1"/>
    </source>
</evidence>
<evidence type="ECO:0000313" key="9">
    <source>
        <dbReference type="Proteomes" id="UP000030700"/>
    </source>
</evidence>
<dbReference type="AlphaFoldDB" id="A0A081BRC1"/>
<dbReference type="EMBL" id="DF820460">
    <property type="protein sequence ID" value="GAK53952.1"/>
    <property type="molecule type" value="Genomic_DNA"/>
</dbReference>
<evidence type="ECO:0000256" key="1">
    <source>
        <dbReference type="ARBA" id="ARBA00004651"/>
    </source>
</evidence>
<dbReference type="PANTHER" id="PTHR23517">
    <property type="entry name" value="RESISTANCE PROTEIN MDTM, PUTATIVE-RELATED-RELATED"/>
    <property type="match status" value="1"/>
</dbReference>
<dbReference type="GO" id="GO:0005886">
    <property type="term" value="C:plasma membrane"/>
    <property type="evidence" value="ECO:0007669"/>
    <property type="project" value="UniProtKB-SubCell"/>
</dbReference>
<organism evidence="8">
    <name type="scientific">Candidatus Moduliflexus flocculans</name>
    <dbReference type="NCBI Taxonomy" id="1499966"/>
    <lineage>
        <taxon>Bacteria</taxon>
        <taxon>Candidatus Moduliflexota</taxon>
        <taxon>Candidatus Moduliflexia</taxon>
        <taxon>Candidatus Moduliflexales</taxon>
        <taxon>Candidatus Moduliflexaceae</taxon>
    </lineage>
</organism>
<feature type="transmembrane region" description="Helical" evidence="7">
    <location>
        <begin position="268"/>
        <end position="290"/>
    </location>
</feature>
<feature type="transmembrane region" description="Helical" evidence="7">
    <location>
        <begin position="325"/>
        <end position="347"/>
    </location>
</feature>
<dbReference type="InterPro" id="IPR036259">
    <property type="entry name" value="MFS_trans_sf"/>
</dbReference>
<dbReference type="InterPro" id="IPR011701">
    <property type="entry name" value="MFS"/>
</dbReference>
<evidence type="ECO:0000256" key="7">
    <source>
        <dbReference type="SAM" id="Phobius"/>
    </source>
</evidence>
<feature type="transmembrane region" description="Helical" evidence="7">
    <location>
        <begin position="158"/>
        <end position="178"/>
    </location>
</feature>
<dbReference type="STRING" id="1499966.U14_05229"/>
<feature type="transmembrane region" description="Helical" evidence="7">
    <location>
        <begin position="92"/>
        <end position="110"/>
    </location>
</feature>
<dbReference type="GO" id="GO:0022857">
    <property type="term" value="F:transmembrane transporter activity"/>
    <property type="evidence" value="ECO:0007669"/>
    <property type="project" value="InterPro"/>
</dbReference>
<keyword evidence="9" id="KW-1185">Reference proteome</keyword>
<dbReference type="Proteomes" id="UP000030700">
    <property type="component" value="Unassembled WGS sequence"/>
</dbReference>
<dbReference type="Pfam" id="PF07690">
    <property type="entry name" value="MFS_1"/>
    <property type="match status" value="1"/>
</dbReference>
<gene>
    <name evidence="8" type="ORF">U14_05229</name>
</gene>
<evidence type="ECO:0000256" key="5">
    <source>
        <dbReference type="ARBA" id="ARBA00022989"/>
    </source>
</evidence>
<accession>A0A081BRC1</accession>
<comment type="subcellular location">
    <subcellularLocation>
        <location evidence="1">Cell membrane</location>
        <topology evidence="1">Multi-pass membrane protein</topology>
    </subcellularLocation>
</comment>
<name>A0A081BRC1_9BACT</name>
<dbReference type="Gene3D" id="1.20.1250.20">
    <property type="entry name" value="MFS general substrate transporter like domains"/>
    <property type="match status" value="2"/>
</dbReference>
<dbReference type="SUPFAM" id="SSF103473">
    <property type="entry name" value="MFS general substrate transporter"/>
    <property type="match status" value="1"/>
</dbReference>